<sequence>MSNTPKELKYVASHEWIRDEGDGTVTIGITDHAQDLLGDVVFVELPEVGDQVSAGDDTGVVESVKAASDVYAPLSGEVVAVNEDLEDAPELVNSDPYGDGWFFRLRLTDPAELEDLLDAEGYAEHCEAES</sequence>
<dbReference type="InterPro" id="IPR017453">
    <property type="entry name" value="GCV_H_sub"/>
</dbReference>
<name>A0A5A9W6Z4_9GAMM</name>
<comment type="similarity">
    <text evidence="1 3">Belongs to the GcvH family.</text>
</comment>
<dbReference type="NCBIfam" id="NF002270">
    <property type="entry name" value="PRK01202.1"/>
    <property type="match status" value="1"/>
</dbReference>
<proteinExistence type="inferred from homology"/>
<reference evidence="6 7" key="1">
    <citation type="submission" date="2019-03" db="EMBL/GenBank/DDBJ databases">
        <title>Nitrincola sp. nov. isolated from an Indian soda lake.</title>
        <authorList>
            <person name="Joshi A."/>
            <person name="Thite S.V."/>
            <person name="Joseph N."/>
            <person name="Dhotre D."/>
            <person name="Moorthy M."/>
            <person name="Shouche Y.S."/>
        </authorList>
    </citation>
    <scope>NUCLEOTIDE SEQUENCE [LARGE SCALE GENOMIC DNA]</scope>
    <source>
        <strain evidence="6 7">MEB193</strain>
    </source>
</reference>
<protein>
    <recommendedName>
        <fullName evidence="3">Glycine cleavage system H protein</fullName>
    </recommendedName>
</protein>
<dbReference type="PROSITE" id="PS50968">
    <property type="entry name" value="BIOTINYL_LIPOYL"/>
    <property type="match status" value="1"/>
</dbReference>
<evidence type="ECO:0000256" key="3">
    <source>
        <dbReference type="HAMAP-Rule" id="MF_00272"/>
    </source>
</evidence>
<evidence type="ECO:0000259" key="5">
    <source>
        <dbReference type="PROSITE" id="PS50968"/>
    </source>
</evidence>
<dbReference type="InterPro" id="IPR011053">
    <property type="entry name" value="Single_hybrid_motif"/>
</dbReference>
<dbReference type="GO" id="GO:0005829">
    <property type="term" value="C:cytosol"/>
    <property type="evidence" value="ECO:0007669"/>
    <property type="project" value="TreeGrafter"/>
</dbReference>
<comment type="function">
    <text evidence="3">The glycine cleavage system catalyzes the degradation of glycine. The H protein shuttles the methylamine group of glycine from the P protein to the T protein.</text>
</comment>
<evidence type="ECO:0000256" key="2">
    <source>
        <dbReference type="ARBA" id="ARBA00022823"/>
    </source>
</evidence>
<evidence type="ECO:0000256" key="4">
    <source>
        <dbReference type="PIRSR" id="PIRSR617453-50"/>
    </source>
</evidence>
<keyword evidence="7" id="KW-1185">Reference proteome</keyword>
<dbReference type="RefSeq" id="WP_149389468.1">
    <property type="nucleotide sequence ID" value="NZ_SMRS01000001.1"/>
</dbReference>
<comment type="subunit">
    <text evidence="3">The glycine cleavage system is composed of four proteins: P, T, L and H.</text>
</comment>
<keyword evidence="2 3" id="KW-0450">Lipoyl</keyword>
<dbReference type="NCBIfam" id="TIGR00527">
    <property type="entry name" value="gcvH"/>
    <property type="match status" value="1"/>
</dbReference>
<dbReference type="CDD" id="cd06848">
    <property type="entry name" value="GCS_H"/>
    <property type="match status" value="1"/>
</dbReference>
<dbReference type="OrthoDB" id="9796712at2"/>
<feature type="modified residue" description="N6-lipoyllysine" evidence="3 4">
    <location>
        <position position="65"/>
    </location>
</feature>
<dbReference type="HAMAP" id="MF_00272">
    <property type="entry name" value="GcvH"/>
    <property type="match status" value="1"/>
</dbReference>
<dbReference type="GO" id="GO:0005960">
    <property type="term" value="C:glycine cleavage complex"/>
    <property type="evidence" value="ECO:0007669"/>
    <property type="project" value="InterPro"/>
</dbReference>
<evidence type="ECO:0000313" key="6">
    <source>
        <dbReference type="EMBL" id="KAA0876214.1"/>
    </source>
</evidence>
<organism evidence="6 7">
    <name type="scientific">Nitrincola tapanii</name>
    <dbReference type="NCBI Taxonomy" id="1708751"/>
    <lineage>
        <taxon>Bacteria</taxon>
        <taxon>Pseudomonadati</taxon>
        <taxon>Pseudomonadota</taxon>
        <taxon>Gammaproteobacteria</taxon>
        <taxon>Oceanospirillales</taxon>
        <taxon>Oceanospirillaceae</taxon>
        <taxon>Nitrincola</taxon>
    </lineage>
</organism>
<dbReference type="AlphaFoldDB" id="A0A5A9W6Z4"/>
<dbReference type="FunFam" id="2.40.50.100:FF:000011">
    <property type="entry name" value="Glycine cleavage system H protein"/>
    <property type="match status" value="1"/>
</dbReference>
<accession>A0A5A9W6Z4</accession>
<dbReference type="InterPro" id="IPR000089">
    <property type="entry name" value="Biotin_lipoyl"/>
</dbReference>
<dbReference type="InterPro" id="IPR002930">
    <property type="entry name" value="GCV_H"/>
</dbReference>
<dbReference type="GO" id="GO:0009249">
    <property type="term" value="P:protein lipoylation"/>
    <property type="evidence" value="ECO:0007669"/>
    <property type="project" value="TreeGrafter"/>
</dbReference>
<dbReference type="EMBL" id="SMRS01000001">
    <property type="protein sequence ID" value="KAA0876214.1"/>
    <property type="molecule type" value="Genomic_DNA"/>
</dbReference>
<dbReference type="GO" id="GO:0019464">
    <property type="term" value="P:glycine decarboxylation via glycine cleavage system"/>
    <property type="evidence" value="ECO:0007669"/>
    <property type="project" value="UniProtKB-UniRule"/>
</dbReference>
<dbReference type="Gene3D" id="2.40.50.100">
    <property type="match status" value="1"/>
</dbReference>
<comment type="cofactor">
    <cofactor evidence="3">
        <name>(R)-lipoate</name>
        <dbReference type="ChEBI" id="CHEBI:83088"/>
    </cofactor>
    <text evidence="3">Binds 1 lipoyl cofactor covalently.</text>
</comment>
<dbReference type="PANTHER" id="PTHR11715:SF3">
    <property type="entry name" value="GLYCINE CLEAVAGE SYSTEM H PROTEIN-RELATED"/>
    <property type="match status" value="1"/>
</dbReference>
<dbReference type="PANTHER" id="PTHR11715">
    <property type="entry name" value="GLYCINE CLEAVAGE SYSTEM H PROTEIN"/>
    <property type="match status" value="1"/>
</dbReference>
<feature type="domain" description="Lipoyl-binding" evidence="5">
    <location>
        <begin position="24"/>
        <end position="106"/>
    </location>
</feature>
<comment type="caution">
    <text evidence="6">The sequence shown here is derived from an EMBL/GenBank/DDBJ whole genome shotgun (WGS) entry which is preliminary data.</text>
</comment>
<dbReference type="Pfam" id="PF01597">
    <property type="entry name" value="GCV_H"/>
    <property type="match status" value="1"/>
</dbReference>
<dbReference type="Proteomes" id="UP000325302">
    <property type="component" value="Unassembled WGS sequence"/>
</dbReference>
<dbReference type="InterPro" id="IPR033753">
    <property type="entry name" value="GCV_H/Fam206"/>
</dbReference>
<evidence type="ECO:0000313" key="7">
    <source>
        <dbReference type="Proteomes" id="UP000325302"/>
    </source>
</evidence>
<dbReference type="SUPFAM" id="SSF51230">
    <property type="entry name" value="Single hybrid motif"/>
    <property type="match status" value="1"/>
</dbReference>
<gene>
    <name evidence="3 6" type="primary">gcvH</name>
    <name evidence="6" type="ORF">E1H14_00270</name>
</gene>
<evidence type="ECO:0000256" key="1">
    <source>
        <dbReference type="ARBA" id="ARBA00009249"/>
    </source>
</evidence>